<evidence type="ECO:0000313" key="3">
    <source>
        <dbReference type="Proteomes" id="UP000664859"/>
    </source>
</evidence>
<reference evidence="2" key="1">
    <citation type="submission" date="2021-02" db="EMBL/GenBank/DDBJ databases">
        <title>First Annotated Genome of the Yellow-green Alga Tribonema minus.</title>
        <authorList>
            <person name="Mahan K.M."/>
        </authorList>
    </citation>
    <scope>NUCLEOTIDE SEQUENCE</scope>
    <source>
        <strain evidence="2">UTEX B ZZ1240</strain>
    </source>
</reference>
<dbReference type="Proteomes" id="UP000664859">
    <property type="component" value="Unassembled WGS sequence"/>
</dbReference>
<accession>A0A835ZQC1</accession>
<name>A0A835ZQC1_9STRA</name>
<feature type="compositionally biased region" description="Pro residues" evidence="1">
    <location>
        <begin position="187"/>
        <end position="213"/>
    </location>
</feature>
<evidence type="ECO:0000256" key="1">
    <source>
        <dbReference type="SAM" id="MobiDB-lite"/>
    </source>
</evidence>
<feature type="region of interest" description="Disordered" evidence="1">
    <location>
        <begin position="1"/>
        <end position="26"/>
    </location>
</feature>
<proteinExistence type="predicted"/>
<gene>
    <name evidence="2" type="ORF">JKP88DRAFT_346453</name>
</gene>
<feature type="compositionally biased region" description="Low complexity" evidence="1">
    <location>
        <begin position="177"/>
        <end position="186"/>
    </location>
</feature>
<keyword evidence="3" id="KW-1185">Reference proteome</keyword>
<protein>
    <submittedName>
        <fullName evidence="2">Uncharacterized protein</fullName>
    </submittedName>
</protein>
<evidence type="ECO:0000313" key="2">
    <source>
        <dbReference type="EMBL" id="KAG5193128.1"/>
    </source>
</evidence>
<sequence>MSALGPHHVSMDSGRKPRHRAAAAAPECARLRRARAAVDLMRRAALQRTRNDAGHTTASAYMQTQISAAFGVWCEARPSCASGSCLATTVRVGRKEGHGRCPRFWRAHPLVCAIGATTETTAAAHASLCRHRGARSRAGSETVAGSSSAAERCTMMRHWLPPPPPPHRAPAYSRGISSARPATTSAAPPPAPSPPALPQKPLPPPLLPLPRPT</sequence>
<comment type="caution">
    <text evidence="2">The sequence shown here is derived from an EMBL/GenBank/DDBJ whole genome shotgun (WGS) entry which is preliminary data.</text>
</comment>
<dbReference type="EMBL" id="JAFCMP010000001">
    <property type="protein sequence ID" value="KAG5193128.1"/>
    <property type="molecule type" value="Genomic_DNA"/>
</dbReference>
<feature type="region of interest" description="Disordered" evidence="1">
    <location>
        <begin position="156"/>
        <end position="213"/>
    </location>
</feature>
<dbReference type="AlphaFoldDB" id="A0A835ZQC1"/>
<organism evidence="2 3">
    <name type="scientific">Tribonema minus</name>
    <dbReference type="NCBI Taxonomy" id="303371"/>
    <lineage>
        <taxon>Eukaryota</taxon>
        <taxon>Sar</taxon>
        <taxon>Stramenopiles</taxon>
        <taxon>Ochrophyta</taxon>
        <taxon>PX clade</taxon>
        <taxon>Xanthophyceae</taxon>
        <taxon>Tribonematales</taxon>
        <taxon>Tribonemataceae</taxon>
        <taxon>Tribonema</taxon>
    </lineage>
</organism>